<dbReference type="InParanoid" id="A0A067LTE4"/>
<keyword evidence="4" id="KW-0805">Transcription regulation</keyword>
<evidence type="ECO:0000313" key="10">
    <source>
        <dbReference type="Proteomes" id="UP000027195"/>
    </source>
</evidence>
<feature type="compositionally biased region" description="Polar residues" evidence="7">
    <location>
        <begin position="212"/>
        <end position="226"/>
    </location>
</feature>
<evidence type="ECO:0000256" key="2">
    <source>
        <dbReference type="ARBA" id="ARBA00022771"/>
    </source>
</evidence>
<dbReference type="GO" id="GO:0008270">
    <property type="term" value="F:zinc ion binding"/>
    <property type="evidence" value="ECO:0007669"/>
    <property type="project" value="UniProtKB-KW"/>
</dbReference>
<proteinExistence type="predicted"/>
<keyword evidence="3" id="KW-0862">Zinc</keyword>
<evidence type="ECO:0000259" key="8">
    <source>
        <dbReference type="PROSITE" id="PS50114"/>
    </source>
</evidence>
<evidence type="ECO:0000256" key="4">
    <source>
        <dbReference type="ARBA" id="ARBA00023015"/>
    </source>
</evidence>
<dbReference type="PANTHER" id="PTHR47172:SF24">
    <property type="entry name" value="GATA ZINC FINGER DOMAIN-CONTAINING PROTEIN 14-RELATED"/>
    <property type="match status" value="1"/>
</dbReference>
<evidence type="ECO:0000256" key="3">
    <source>
        <dbReference type="ARBA" id="ARBA00022833"/>
    </source>
</evidence>
<gene>
    <name evidence="9" type="ORF">BOTBODRAFT_149615</name>
</gene>
<feature type="region of interest" description="Disordered" evidence="7">
    <location>
        <begin position="165"/>
        <end position="282"/>
    </location>
</feature>
<dbReference type="Proteomes" id="UP000027195">
    <property type="component" value="Unassembled WGS sequence"/>
</dbReference>
<feature type="region of interest" description="Disordered" evidence="7">
    <location>
        <begin position="389"/>
        <end position="441"/>
    </location>
</feature>
<dbReference type="GO" id="GO:0006355">
    <property type="term" value="P:regulation of DNA-templated transcription"/>
    <property type="evidence" value="ECO:0007669"/>
    <property type="project" value="InterPro"/>
</dbReference>
<dbReference type="InterPro" id="IPR000679">
    <property type="entry name" value="Znf_GATA"/>
</dbReference>
<feature type="domain" description="GATA-type" evidence="8">
    <location>
        <begin position="492"/>
        <end position="527"/>
    </location>
</feature>
<evidence type="ECO:0000256" key="7">
    <source>
        <dbReference type="SAM" id="MobiDB-lite"/>
    </source>
</evidence>
<dbReference type="OrthoDB" id="2162994at2759"/>
<dbReference type="AlphaFoldDB" id="A0A067LTE4"/>
<dbReference type="PANTHER" id="PTHR47172">
    <property type="entry name" value="OS01G0976800 PROTEIN"/>
    <property type="match status" value="1"/>
</dbReference>
<dbReference type="GO" id="GO:0043565">
    <property type="term" value="F:sequence-specific DNA binding"/>
    <property type="evidence" value="ECO:0007669"/>
    <property type="project" value="InterPro"/>
</dbReference>
<dbReference type="Pfam" id="PF00320">
    <property type="entry name" value="GATA"/>
    <property type="match status" value="1"/>
</dbReference>
<accession>A0A067LTE4</accession>
<name>A0A067LTE4_BOTB1</name>
<sequence>MGTLVTSHALKSPTLRSSRDHHIRAASAFTIFASSSLDPARMASSQPMNAHPSSAAFSHHLNGELRLPSIRSLDFPFPLSSQDASQPHGHPETVSPQARVDPAWPRSTQSSVPIVPVARPTPVQYPGVAPRQPHQQLQYMSGQNPDPPMYPHASQKRPHNIAGAAADAVPPMPPSKAPSPLSESAYPPNGHVSRNLPMHQSRGQGSPYANDPQDSCYRQQQPQQHPHTGYMSTTQISPQQSSPTSYEPRAKVYQPYTSSPSEQGIYPMQQQQQQQPLGHSTGYPTDSWQNHPYNTQLSPLIPLSAELPRDHPMWVAAEQAAATGDHIPHIIEHCNVLSKFAAHYAKLSQERSAPVAPEPRVKEEMASRALVVVNILTALRRLPTHSRAQQLNGQNIGESVLQDGRIPKRPWEESSASSGSRQMDGSDRGDDGNMSNDEAPHFQNSMLTSMFGTDKEAQALAQKDMDTIKHKRSAAGANAGALKSKYKKRSRATPPGRCHSCNIRETPEWRRGPDGARTLCNACGLHYAKLIRRRDRCEGDGQSALPPIDIEMLRDSSRLAAMKDAPLVPSPPHQQQLQQRPAYPPGPSWPDFNNQNPYNNSSIRTSHPASSTRTSPHL</sequence>
<dbReference type="InterPro" id="IPR013088">
    <property type="entry name" value="Znf_NHR/GATA"/>
</dbReference>
<dbReference type="HOGENOM" id="CLU_442094_0_0_1"/>
<dbReference type="SMART" id="SM00401">
    <property type="entry name" value="ZnF_GATA"/>
    <property type="match status" value="1"/>
</dbReference>
<dbReference type="CDD" id="cd00202">
    <property type="entry name" value="ZnF_GATA"/>
    <property type="match status" value="1"/>
</dbReference>
<dbReference type="SUPFAM" id="SSF57716">
    <property type="entry name" value="Glucocorticoid receptor-like (DNA-binding domain)"/>
    <property type="match status" value="1"/>
</dbReference>
<keyword evidence="2 6" id="KW-0863">Zinc-finger</keyword>
<dbReference type="STRING" id="930990.A0A067LTE4"/>
<reference evidence="10" key="1">
    <citation type="journal article" date="2014" name="Proc. Natl. Acad. Sci. U.S.A.">
        <title>Extensive sampling of basidiomycete genomes demonstrates inadequacy of the white-rot/brown-rot paradigm for wood decay fungi.</title>
        <authorList>
            <person name="Riley R."/>
            <person name="Salamov A.A."/>
            <person name="Brown D.W."/>
            <person name="Nagy L.G."/>
            <person name="Floudas D."/>
            <person name="Held B.W."/>
            <person name="Levasseur A."/>
            <person name="Lombard V."/>
            <person name="Morin E."/>
            <person name="Otillar R."/>
            <person name="Lindquist E.A."/>
            <person name="Sun H."/>
            <person name="LaButti K.M."/>
            <person name="Schmutz J."/>
            <person name="Jabbour D."/>
            <person name="Luo H."/>
            <person name="Baker S.E."/>
            <person name="Pisabarro A.G."/>
            <person name="Walton J.D."/>
            <person name="Blanchette R.A."/>
            <person name="Henrissat B."/>
            <person name="Martin F."/>
            <person name="Cullen D."/>
            <person name="Hibbett D.S."/>
            <person name="Grigoriev I.V."/>
        </authorList>
    </citation>
    <scope>NUCLEOTIDE SEQUENCE [LARGE SCALE GENOMIC DNA]</scope>
    <source>
        <strain evidence="10">FD-172 SS1</strain>
    </source>
</reference>
<dbReference type="Gene3D" id="3.30.50.10">
    <property type="entry name" value="Erythroid Transcription Factor GATA-1, subunit A"/>
    <property type="match status" value="1"/>
</dbReference>
<feature type="region of interest" description="Disordered" evidence="7">
    <location>
        <begin position="78"/>
        <end position="113"/>
    </location>
</feature>
<dbReference type="PROSITE" id="PS50114">
    <property type="entry name" value="GATA_ZN_FINGER_2"/>
    <property type="match status" value="1"/>
</dbReference>
<dbReference type="PROSITE" id="PS00344">
    <property type="entry name" value="GATA_ZN_FINGER_1"/>
    <property type="match status" value="1"/>
</dbReference>
<feature type="region of interest" description="Disordered" evidence="7">
    <location>
        <begin position="472"/>
        <end position="499"/>
    </location>
</feature>
<protein>
    <recommendedName>
        <fullName evidence="8">GATA-type domain-containing protein</fullName>
    </recommendedName>
</protein>
<feature type="compositionally biased region" description="Low complexity" evidence="7">
    <location>
        <begin position="232"/>
        <end position="245"/>
    </location>
</feature>
<evidence type="ECO:0000256" key="6">
    <source>
        <dbReference type="PROSITE-ProRule" id="PRU00094"/>
    </source>
</evidence>
<keyword evidence="5" id="KW-0804">Transcription</keyword>
<dbReference type="EMBL" id="KL198130">
    <property type="protein sequence ID" value="KDQ06568.1"/>
    <property type="molecule type" value="Genomic_DNA"/>
</dbReference>
<evidence type="ECO:0000256" key="1">
    <source>
        <dbReference type="ARBA" id="ARBA00022723"/>
    </source>
</evidence>
<keyword evidence="1" id="KW-0479">Metal-binding</keyword>
<evidence type="ECO:0000256" key="5">
    <source>
        <dbReference type="ARBA" id="ARBA00023163"/>
    </source>
</evidence>
<evidence type="ECO:0000313" key="9">
    <source>
        <dbReference type="EMBL" id="KDQ06568.1"/>
    </source>
</evidence>
<keyword evidence="10" id="KW-1185">Reference proteome</keyword>
<organism evidence="9 10">
    <name type="scientific">Botryobasidium botryosum (strain FD-172 SS1)</name>
    <dbReference type="NCBI Taxonomy" id="930990"/>
    <lineage>
        <taxon>Eukaryota</taxon>
        <taxon>Fungi</taxon>
        <taxon>Dikarya</taxon>
        <taxon>Basidiomycota</taxon>
        <taxon>Agaricomycotina</taxon>
        <taxon>Agaricomycetes</taxon>
        <taxon>Cantharellales</taxon>
        <taxon>Botryobasidiaceae</taxon>
        <taxon>Botryobasidium</taxon>
    </lineage>
</organism>
<feature type="compositionally biased region" description="Polar residues" evidence="7">
    <location>
        <begin position="591"/>
        <end position="618"/>
    </location>
</feature>
<feature type="compositionally biased region" description="Polar residues" evidence="7">
    <location>
        <begin position="414"/>
        <end position="423"/>
    </location>
</feature>
<feature type="region of interest" description="Disordered" evidence="7">
    <location>
        <begin position="564"/>
        <end position="618"/>
    </location>
</feature>